<feature type="region of interest" description="Disordered" evidence="2">
    <location>
        <begin position="148"/>
        <end position="173"/>
    </location>
</feature>
<evidence type="ECO:0000256" key="2">
    <source>
        <dbReference type="SAM" id="MobiDB-lite"/>
    </source>
</evidence>
<dbReference type="RefSeq" id="WP_378018357.1">
    <property type="nucleotide sequence ID" value="NZ_JBHSKT010000010.1"/>
</dbReference>
<evidence type="ECO:0000313" key="5">
    <source>
        <dbReference type="Proteomes" id="UP001596161"/>
    </source>
</evidence>
<comment type="caution">
    <text evidence="4">The sequence shown here is derived from an EMBL/GenBank/DDBJ whole genome shotgun (WGS) entry which is preliminary data.</text>
</comment>
<sequence>MRNLFLLLFIFLLSSAAAAAQENTAPTQAKIWHRALVWIYEDNNKTLGKNEQKPVPQVSNESLANFEKDLAAASKANKDGYNFYKLVYQPVQEKLAKSKPVSDEALMNAIVAETSKKPGRNVKHLRFALETATKSEAVSETPEEYRETTAMQPEPEPENVTAPTVPSNTEKPVKDENKLPMYLSILALLLAAFALWRASQKNTSRAAVVRSENDMLVAGKSASESPNVKALKRQIQTMRNEYHQLKSENENWRADMQQAIQNLQAAAFINPLAKENYADFHDQSTSQNLGGTGHQHTMENYSETPAEAQPYEVETDHLFAEEPQPQSHKKYTRVPEDGLLKDREMHTDSRETWSFIEVTIPDAQSNTATFRINPYVNHALAINNSLDRLENAFEFARSANKATQLINDADGELMRTAQGWQITKRARIHLA</sequence>
<feature type="compositionally biased region" description="Polar residues" evidence="2">
    <location>
        <begin position="161"/>
        <end position="170"/>
    </location>
</feature>
<evidence type="ECO:0000256" key="1">
    <source>
        <dbReference type="SAM" id="Coils"/>
    </source>
</evidence>
<keyword evidence="1" id="KW-0175">Coiled coil</keyword>
<feature type="coiled-coil region" evidence="1">
    <location>
        <begin position="228"/>
        <end position="262"/>
    </location>
</feature>
<accession>A0ABW0EGI7</accession>
<dbReference type="Proteomes" id="UP001596161">
    <property type="component" value="Unassembled WGS sequence"/>
</dbReference>
<proteinExistence type="predicted"/>
<keyword evidence="3" id="KW-0732">Signal</keyword>
<feature type="chain" id="PRO_5045849759" evidence="3">
    <location>
        <begin position="20"/>
        <end position="431"/>
    </location>
</feature>
<reference evidence="5" key="1">
    <citation type="journal article" date="2019" name="Int. J. Syst. Evol. Microbiol.">
        <title>The Global Catalogue of Microorganisms (GCM) 10K type strain sequencing project: providing services to taxonomists for standard genome sequencing and annotation.</title>
        <authorList>
            <consortium name="The Broad Institute Genomics Platform"/>
            <consortium name="The Broad Institute Genome Sequencing Center for Infectious Disease"/>
            <person name="Wu L."/>
            <person name="Ma J."/>
        </authorList>
    </citation>
    <scope>NUCLEOTIDE SEQUENCE [LARGE SCALE GENOMIC DNA]</scope>
    <source>
        <strain evidence="5">KACC 12602</strain>
    </source>
</reference>
<organism evidence="4 5">
    <name type="scientific">Adhaeribacter terreus</name>
    <dbReference type="NCBI Taxonomy" id="529703"/>
    <lineage>
        <taxon>Bacteria</taxon>
        <taxon>Pseudomonadati</taxon>
        <taxon>Bacteroidota</taxon>
        <taxon>Cytophagia</taxon>
        <taxon>Cytophagales</taxon>
        <taxon>Hymenobacteraceae</taxon>
        <taxon>Adhaeribacter</taxon>
    </lineage>
</organism>
<feature type="signal peptide" evidence="3">
    <location>
        <begin position="1"/>
        <end position="19"/>
    </location>
</feature>
<evidence type="ECO:0000256" key="3">
    <source>
        <dbReference type="SAM" id="SignalP"/>
    </source>
</evidence>
<keyword evidence="5" id="KW-1185">Reference proteome</keyword>
<protein>
    <submittedName>
        <fullName evidence="4">Uncharacterized protein</fullName>
    </submittedName>
</protein>
<name>A0ABW0EGI7_9BACT</name>
<dbReference type="EMBL" id="JBHSKT010000010">
    <property type="protein sequence ID" value="MFC5271999.1"/>
    <property type="molecule type" value="Genomic_DNA"/>
</dbReference>
<evidence type="ECO:0000313" key="4">
    <source>
        <dbReference type="EMBL" id="MFC5271999.1"/>
    </source>
</evidence>
<gene>
    <name evidence="4" type="ORF">ACFPIB_15385</name>
</gene>